<protein>
    <submittedName>
        <fullName evidence="4">Perakine reductase-like</fullName>
    </submittedName>
</protein>
<accession>A0A8S0SEJ3</accession>
<dbReference type="InterPro" id="IPR036812">
    <property type="entry name" value="NAD(P)_OxRdtase_dom_sf"/>
</dbReference>
<proteinExistence type="predicted"/>
<dbReference type="InterPro" id="IPR023210">
    <property type="entry name" value="NADP_OxRdtase_dom"/>
</dbReference>
<evidence type="ECO:0000256" key="1">
    <source>
        <dbReference type="ARBA" id="ARBA00022857"/>
    </source>
</evidence>
<dbReference type="EMBL" id="CACTIH010005109">
    <property type="protein sequence ID" value="CAA2991206.1"/>
    <property type="molecule type" value="Genomic_DNA"/>
</dbReference>
<dbReference type="AlphaFoldDB" id="A0A8S0SEJ3"/>
<dbReference type="Proteomes" id="UP000594638">
    <property type="component" value="Unassembled WGS sequence"/>
</dbReference>
<dbReference type="OrthoDB" id="37537at2759"/>
<dbReference type="Pfam" id="PF00248">
    <property type="entry name" value="Aldo_ket_red"/>
    <property type="match status" value="1"/>
</dbReference>
<dbReference type="SUPFAM" id="SSF51430">
    <property type="entry name" value="NAD(P)-linked oxidoreductase"/>
    <property type="match status" value="1"/>
</dbReference>
<reference evidence="4 5" key="1">
    <citation type="submission" date="2019-12" db="EMBL/GenBank/DDBJ databases">
        <authorList>
            <person name="Alioto T."/>
            <person name="Alioto T."/>
            <person name="Gomez Garrido J."/>
        </authorList>
    </citation>
    <scope>NUCLEOTIDE SEQUENCE [LARGE SCALE GENOMIC DNA]</scope>
</reference>
<dbReference type="GO" id="GO:0005737">
    <property type="term" value="C:cytoplasm"/>
    <property type="evidence" value="ECO:0007669"/>
    <property type="project" value="TreeGrafter"/>
</dbReference>
<evidence type="ECO:0000259" key="3">
    <source>
        <dbReference type="Pfam" id="PF00248"/>
    </source>
</evidence>
<dbReference type="GO" id="GO:0016491">
    <property type="term" value="F:oxidoreductase activity"/>
    <property type="evidence" value="ECO:0007669"/>
    <property type="project" value="UniProtKB-KW"/>
</dbReference>
<evidence type="ECO:0000313" key="5">
    <source>
        <dbReference type="Proteomes" id="UP000594638"/>
    </source>
</evidence>
<dbReference type="Gramene" id="OE9A083888T1">
    <property type="protein sequence ID" value="OE9A083888C1"/>
    <property type="gene ID" value="OE9A083888"/>
</dbReference>
<comment type="caution">
    <text evidence="4">The sequence shown here is derived from an EMBL/GenBank/DDBJ whole genome shotgun (WGS) entry which is preliminary data.</text>
</comment>
<dbReference type="InterPro" id="IPR050791">
    <property type="entry name" value="Aldo-Keto_reductase"/>
</dbReference>
<evidence type="ECO:0000313" key="4">
    <source>
        <dbReference type="EMBL" id="CAA2991206.1"/>
    </source>
</evidence>
<organism evidence="4 5">
    <name type="scientific">Olea europaea subsp. europaea</name>
    <dbReference type="NCBI Taxonomy" id="158383"/>
    <lineage>
        <taxon>Eukaryota</taxon>
        <taxon>Viridiplantae</taxon>
        <taxon>Streptophyta</taxon>
        <taxon>Embryophyta</taxon>
        <taxon>Tracheophyta</taxon>
        <taxon>Spermatophyta</taxon>
        <taxon>Magnoliopsida</taxon>
        <taxon>eudicotyledons</taxon>
        <taxon>Gunneridae</taxon>
        <taxon>Pentapetalae</taxon>
        <taxon>asterids</taxon>
        <taxon>lamiids</taxon>
        <taxon>Lamiales</taxon>
        <taxon>Oleaceae</taxon>
        <taxon>Oleeae</taxon>
        <taxon>Olea</taxon>
    </lineage>
</organism>
<name>A0A8S0SEJ3_OLEEU</name>
<keyword evidence="5" id="KW-1185">Reference proteome</keyword>
<sequence length="105" mass="11611">MAEQVEMPRVKLGKYGLEVSKLGYGCMGLTGAYNNPLPEEEGIAVIKEAFSKGITFFDTSNLYGLNYANEYLVGKVISQILIRDYGGTGKCIRWEDTFSSSVVIR</sequence>
<evidence type="ECO:0000256" key="2">
    <source>
        <dbReference type="ARBA" id="ARBA00023002"/>
    </source>
</evidence>
<dbReference type="PANTHER" id="PTHR43625">
    <property type="entry name" value="AFLATOXIN B1 ALDEHYDE REDUCTASE"/>
    <property type="match status" value="1"/>
</dbReference>
<dbReference type="PANTHER" id="PTHR43625:SF81">
    <property type="entry name" value="OS01G0618100 PROTEIN"/>
    <property type="match status" value="1"/>
</dbReference>
<keyword evidence="2" id="KW-0560">Oxidoreductase</keyword>
<feature type="domain" description="NADP-dependent oxidoreductase" evidence="3">
    <location>
        <begin position="21"/>
        <end position="79"/>
    </location>
</feature>
<gene>
    <name evidence="4" type="ORF">OLEA9_A083888</name>
</gene>
<keyword evidence="1" id="KW-0521">NADP</keyword>
<dbReference type="Gene3D" id="3.20.20.100">
    <property type="entry name" value="NADP-dependent oxidoreductase domain"/>
    <property type="match status" value="1"/>
</dbReference>